<dbReference type="EMBL" id="OA892579">
    <property type="protein sequence ID" value="CAD7284934.1"/>
    <property type="molecule type" value="Genomic_DNA"/>
</dbReference>
<dbReference type="EMBL" id="CAJPEX010010542">
    <property type="protein sequence ID" value="CAG0925086.1"/>
    <property type="molecule type" value="Genomic_DNA"/>
</dbReference>
<dbReference type="InterPro" id="IPR009011">
    <property type="entry name" value="Man6P_isomerase_rcpt-bd_dom_sf"/>
</dbReference>
<dbReference type="PANTHER" id="PTHR15071:SF0">
    <property type="entry name" value="MANNOSE 6-PHOSPHATE RECEPTOR-LIKE PROTEIN 1"/>
    <property type="match status" value="1"/>
</dbReference>
<dbReference type="GO" id="GO:0005802">
    <property type="term" value="C:trans-Golgi network"/>
    <property type="evidence" value="ECO:0007669"/>
    <property type="project" value="TreeGrafter"/>
</dbReference>
<dbReference type="SMART" id="SM01404">
    <property type="entry name" value="CIMR"/>
    <property type="match status" value="1"/>
</dbReference>
<dbReference type="GO" id="GO:0007041">
    <property type="term" value="P:lysosomal transport"/>
    <property type="evidence" value="ECO:0007669"/>
    <property type="project" value="InterPro"/>
</dbReference>
<sequence>MTAEAESSSPCAVSSPVGDETFSLKELNFLSEKSENFRIVSTHGRSNLMPRMSPITISCSVEGGRILRVALDRPRFEAKTGLVLHLDLLMLNGKEKSVDVRLECAAAQTFGLVNGSLVLEHPVVCLWAGKLSDSNDRCRLRTKNGKEVDLRAMFESPLAIQLNASQALNINLCKPFKPHSNSDICRNADSSAYVYGCLTQETSKKNMSLGRYWKAEQVSPSQTIVKVFEGSRCPSDKSKKISAVLTLICVAEHKGEAPVVNSTACDYQITWKTRFACPLKRVTGNDCKVTDDLHGWTFDFANLSRGGKYLASGGSGDVFVSLCKPLTKPEECRGSGVCAKLDKSQNSGFQKLGEFQVQ</sequence>
<name>A0A7R9C0J8_9CRUS</name>
<dbReference type="GO" id="GO:0038023">
    <property type="term" value="F:signaling receptor activity"/>
    <property type="evidence" value="ECO:0007669"/>
    <property type="project" value="InterPro"/>
</dbReference>
<reference evidence="1" key="1">
    <citation type="submission" date="2020-11" db="EMBL/GenBank/DDBJ databases">
        <authorList>
            <person name="Tran Van P."/>
        </authorList>
    </citation>
    <scope>NUCLEOTIDE SEQUENCE</scope>
</reference>
<dbReference type="PANTHER" id="PTHR15071">
    <property type="entry name" value="MANNOSE-6-PHOSPHATE RECEPTOR FAMILY MEMBER"/>
    <property type="match status" value="1"/>
</dbReference>
<dbReference type="GO" id="GO:0000139">
    <property type="term" value="C:Golgi membrane"/>
    <property type="evidence" value="ECO:0007669"/>
    <property type="project" value="UniProtKB-SubCell"/>
</dbReference>
<evidence type="ECO:0000313" key="1">
    <source>
        <dbReference type="EMBL" id="CAD7284934.1"/>
    </source>
</evidence>
<protein>
    <submittedName>
        <fullName evidence="1">Uncharacterized protein</fullName>
    </submittedName>
</protein>
<keyword evidence="2" id="KW-1185">Reference proteome</keyword>
<dbReference type="GO" id="GO:0005537">
    <property type="term" value="F:D-mannose binding"/>
    <property type="evidence" value="ECO:0007669"/>
    <property type="project" value="InterPro"/>
</dbReference>
<proteinExistence type="predicted"/>
<dbReference type="Pfam" id="PF00878">
    <property type="entry name" value="CIMR"/>
    <property type="match status" value="1"/>
</dbReference>
<organism evidence="1">
    <name type="scientific">Notodromas monacha</name>
    <dbReference type="NCBI Taxonomy" id="399045"/>
    <lineage>
        <taxon>Eukaryota</taxon>
        <taxon>Metazoa</taxon>
        <taxon>Ecdysozoa</taxon>
        <taxon>Arthropoda</taxon>
        <taxon>Crustacea</taxon>
        <taxon>Oligostraca</taxon>
        <taxon>Ostracoda</taxon>
        <taxon>Podocopa</taxon>
        <taxon>Podocopida</taxon>
        <taxon>Cypridocopina</taxon>
        <taxon>Cypridoidea</taxon>
        <taxon>Cyprididae</taxon>
        <taxon>Notodromas</taxon>
    </lineage>
</organism>
<feature type="non-terminal residue" evidence="1">
    <location>
        <position position="1"/>
    </location>
</feature>
<dbReference type="Proteomes" id="UP000678499">
    <property type="component" value="Unassembled WGS sequence"/>
</dbReference>
<evidence type="ECO:0000313" key="2">
    <source>
        <dbReference type="Proteomes" id="UP000678499"/>
    </source>
</evidence>
<dbReference type="OrthoDB" id="4504960at2759"/>
<dbReference type="InterPro" id="IPR000479">
    <property type="entry name" value="CIMR_rpt"/>
</dbReference>
<dbReference type="Gene3D" id="2.70.130.10">
    <property type="entry name" value="Mannose-6-phosphate receptor binding domain"/>
    <property type="match status" value="2"/>
</dbReference>
<dbReference type="AlphaFoldDB" id="A0A7R9C0J8"/>
<gene>
    <name evidence="1" type="ORF">NMOB1V02_LOCUS12536</name>
</gene>
<accession>A0A7R9C0J8</accession>
<dbReference type="SUPFAM" id="SSF50911">
    <property type="entry name" value="Mannose 6-phosphate receptor domain"/>
    <property type="match status" value="2"/>
</dbReference>